<dbReference type="EC" id="2.7.1.180" evidence="2 11"/>
<evidence type="ECO:0000313" key="13">
    <source>
        <dbReference type="Proteomes" id="UP001221558"/>
    </source>
</evidence>
<evidence type="ECO:0000256" key="3">
    <source>
        <dbReference type="ARBA" id="ARBA00016337"/>
    </source>
</evidence>
<evidence type="ECO:0000313" key="12">
    <source>
        <dbReference type="EMBL" id="WDF70345.1"/>
    </source>
</evidence>
<reference evidence="12 13" key="1">
    <citation type="submission" date="2023-02" db="EMBL/GenBank/DDBJ databases">
        <title>Genome sequence of Sphingobacterium sp. KACC 22765.</title>
        <authorList>
            <person name="Kim S."/>
            <person name="Heo J."/>
            <person name="Kwon S.-W."/>
        </authorList>
    </citation>
    <scope>NUCLEOTIDE SEQUENCE [LARGE SCALE GENOMIC DNA]</scope>
    <source>
        <strain evidence="12 13">KACC 22765</strain>
    </source>
</reference>
<accession>A0ABY7WPU7</accession>
<comment type="cofactor">
    <cofactor evidence="1">
        <name>Mg(2+)</name>
        <dbReference type="ChEBI" id="CHEBI:18420"/>
    </cofactor>
</comment>
<sequence>MLHGRAQGTTYAIQYYADQNLVRKQEVDSVLAVIDRSMSLYQDSSLISRFNQNDVSAMQLDPHINAVMQRAFAVHKRAGGYFDVTVEPLVRLWGFGSQRVRELPTQKQIDSVLAFVGMNKLTLRKNLLQKQDRRMSIDLNGIAQGYSVDVLASFLASKNVKNYIVELGGEIKTKGNKPGGQPFEIAIERPVNAGSSDFILQLSGKSVTTSGNYRKVFDYQRKKIHHHIDPKTGYPLQNNVASVTVIAPHAVDADAYDNVFMALSPQESIELANKLKGVEVYIIYKEGEAFREIFSKGFSRYIKN</sequence>
<evidence type="ECO:0000256" key="10">
    <source>
        <dbReference type="ARBA" id="ARBA00048540"/>
    </source>
</evidence>
<dbReference type="InterPro" id="IPR003374">
    <property type="entry name" value="ApbE-like_sf"/>
</dbReference>
<dbReference type="Gene3D" id="3.10.520.10">
    <property type="entry name" value="ApbE-like domains"/>
    <property type="match status" value="1"/>
</dbReference>
<dbReference type="PANTHER" id="PTHR30040">
    <property type="entry name" value="THIAMINE BIOSYNTHESIS LIPOPROTEIN APBE"/>
    <property type="match status" value="1"/>
</dbReference>
<dbReference type="SUPFAM" id="SSF143631">
    <property type="entry name" value="ApbE-like"/>
    <property type="match status" value="1"/>
</dbReference>
<keyword evidence="7 11" id="KW-0274">FAD</keyword>
<evidence type="ECO:0000256" key="5">
    <source>
        <dbReference type="ARBA" id="ARBA00022679"/>
    </source>
</evidence>
<name>A0ABY7WPU7_9SPHI</name>
<evidence type="ECO:0000256" key="8">
    <source>
        <dbReference type="ARBA" id="ARBA00022842"/>
    </source>
</evidence>
<evidence type="ECO:0000256" key="4">
    <source>
        <dbReference type="ARBA" id="ARBA00022630"/>
    </source>
</evidence>
<proteinExistence type="inferred from homology"/>
<evidence type="ECO:0000256" key="7">
    <source>
        <dbReference type="ARBA" id="ARBA00022827"/>
    </source>
</evidence>
<dbReference type="InterPro" id="IPR024932">
    <property type="entry name" value="ApbE"/>
</dbReference>
<keyword evidence="4 11" id="KW-0285">Flavoprotein</keyword>
<comment type="similarity">
    <text evidence="11">Belongs to the ApbE family.</text>
</comment>
<keyword evidence="13" id="KW-1185">Reference proteome</keyword>
<organism evidence="12 13">
    <name type="scientific">Sphingobacterium oryzagri</name>
    <dbReference type="NCBI Taxonomy" id="3025669"/>
    <lineage>
        <taxon>Bacteria</taxon>
        <taxon>Pseudomonadati</taxon>
        <taxon>Bacteroidota</taxon>
        <taxon>Sphingobacteriia</taxon>
        <taxon>Sphingobacteriales</taxon>
        <taxon>Sphingobacteriaceae</taxon>
        <taxon>Sphingobacterium</taxon>
    </lineage>
</organism>
<comment type="catalytic activity">
    <reaction evidence="10 11">
        <text>L-threonyl-[protein] + FAD = FMN-L-threonyl-[protein] + AMP + H(+)</text>
        <dbReference type="Rhea" id="RHEA:36847"/>
        <dbReference type="Rhea" id="RHEA-COMP:11060"/>
        <dbReference type="Rhea" id="RHEA-COMP:11061"/>
        <dbReference type="ChEBI" id="CHEBI:15378"/>
        <dbReference type="ChEBI" id="CHEBI:30013"/>
        <dbReference type="ChEBI" id="CHEBI:57692"/>
        <dbReference type="ChEBI" id="CHEBI:74257"/>
        <dbReference type="ChEBI" id="CHEBI:456215"/>
        <dbReference type="EC" id="2.7.1.180"/>
    </reaction>
</comment>
<evidence type="ECO:0000256" key="1">
    <source>
        <dbReference type="ARBA" id="ARBA00001946"/>
    </source>
</evidence>
<protein>
    <recommendedName>
        <fullName evidence="3 11">FAD:protein FMN transferase</fullName>
        <ecNumber evidence="2 11">2.7.1.180</ecNumber>
    </recommendedName>
    <alternativeName>
        <fullName evidence="9 11">Flavin transferase</fullName>
    </alternativeName>
</protein>
<evidence type="ECO:0000256" key="11">
    <source>
        <dbReference type="PIRNR" id="PIRNR006268"/>
    </source>
</evidence>
<dbReference type="PANTHER" id="PTHR30040:SF2">
    <property type="entry name" value="FAD:PROTEIN FMN TRANSFERASE"/>
    <property type="match status" value="1"/>
</dbReference>
<dbReference type="PIRSF" id="PIRSF006268">
    <property type="entry name" value="ApbE"/>
    <property type="match status" value="1"/>
</dbReference>
<dbReference type="GO" id="GO:0016740">
    <property type="term" value="F:transferase activity"/>
    <property type="evidence" value="ECO:0007669"/>
    <property type="project" value="UniProtKB-KW"/>
</dbReference>
<keyword evidence="6 11" id="KW-0479">Metal-binding</keyword>
<dbReference type="RefSeq" id="WP_274269054.1">
    <property type="nucleotide sequence ID" value="NZ_CP117880.1"/>
</dbReference>
<dbReference type="EMBL" id="CP117880">
    <property type="protein sequence ID" value="WDF70345.1"/>
    <property type="molecule type" value="Genomic_DNA"/>
</dbReference>
<evidence type="ECO:0000256" key="2">
    <source>
        <dbReference type="ARBA" id="ARBA00011955"/>
    </source>
</evidence>
<gene>
    <name evidence="12" type="ORF">PQ465_08180</name>
</gene>
<dbReference type="Proteomes" id="UP001221558">
    <property type="component" value="Chromosome"/>
</dbReference>
<keyword evidence="8 11" id="KW-0460">Magnesium</keyword>
<evidence type="ECO:0000256" key="9">
    <source>
        <dbReference type="ARBA" id="ARBA00031306"/>
    </source>
</evidence>
<evidence type="ECO:0000256" key="6">
    <source>
        <dbReference type="ARBA" id="ARBA00022723"/>
    </source>
</evidence>
<keyword evidence="5 11" id="KW-0808">Transferase</keyword>
<dbReference type="Pfam" id="PF02424">
    <property type="entry name" value="ApbE"/>
    <property type="match status" value="1"/>
</dbReference>